<reference evidence="1" key="2">
    <citation type="submission" date="2021-09" db="EMBL/GenBank/DDBJ databases">
        <authorList>
            <person name="Gilroy R."/>
        </authorList>
    </citation>
    <scope>NUCLEOTIDE SEQUENCE</scope>
    <source>
        <strain evidence="1">ChiBcec21-2208</strain>
    </source>
</reference>
<dbReference type="Pfam" id="PF13479">
    <property type="entry name" value="AAA_24"/>
    <property type="match status" value="1"/>
</dbReference>
<reference evidence="1" key="1">
    <citation type="journal article" date="2021" name="PeerJ">
        <title>Extensive microbial diversity within the chicken gut microbiome revealed by metagenomics and culture.</title>
        <authorList>
            <person name="Gilroy R."/>
            <person name="Ravi A."/>
            <person name="Getino M."/>
            <person name="Pursley I."/>
            <person name="Horton D.L."/>
            <person name="Alikhan N.F."/>
            <person name="Baker D."/>
            <person name="Gharbi K."/>
            <person name="Hall N."/>
            <person name="Watson M."/>
            <person name="Adriaenssens E.M."/>
            <person name="Foster-Nyarko E."/>
            <person name="Jarju S."/>
            <person name="Secka A."/>
            <person name="Antonio M."/>
            <person name="Oren A."/>
            <person name="Chaudhuri R.R."/>
            <person name="La Ragione R."/>
            <person name="Hildebrand F."/>
            <person name="Pallen M.J."/>
        </authorList>
    </citation>
    <scope>NUCLEOTIDE SEQUENCE</scope>
    <source>
        <strain evidence="1">ChiBcec21-2208</strain>
    </source>
</reference>
<comment type="caution">
    <text evidence="1">The sequence shown here is derived from an EMBL/GenBank/DDBJ whole genome shotgun (WGS) entry which is preliminary data.</text>
</comment>
<proteinExistence type="predicted"/>
<gene>
    <name evidence="1" type="ORF">K8V20_04205</name>
</gene>
<evidence type="ECO:0000313" key="2">
    <source>
        <dbReference type="Proteomes" id="UP000782880"/>
    </source>
</evidence>
<dbReference type="Proteomes" id="UP000782880">
    <property type="component" value="Unassembled WGS sequence"/>
</dbReference>
<accession>A0A921LNA0</accession>
<dbReference type="EMBL" id="DYVE01000109">
    <property type="protein sequence ID" value="HJG27834.1"/>
    <property type="molecule type" value="Genomic_DNA"/>
</dbReference>
<protein>
    <submittedName>
        <fullName evidence="1">AAA family ATPase</fullName>
    </submittedName>
</protein>
<evidence type="ECO:0000313" key="1">
    <source>
        <dbReference type="EMBL" id="HJG27834.1"/>
    </source>
</evidence>
<organism evidence="1 2">
    <name type="scientific">Subdoligranulum variabile</name>
    <dbReference type="NCBI Taxonomy" id="214851"/>
    <lineage>
        <taxon>Bacteria</taxon>
        <taxon>Bacillati</taxon>
        <taxon>Bacillota</taxon>
        <taxon>Clostridia</taxon>
        <taxon>Eubacteriales</taxon>
        <taxon>Oscillospiraceae</taxon>
        <taxon>Subdoligranulum</taxon>
    </lineage>
</organism>
<sequence length="393" mass="42580">MSKYQVTSGVIPAPVKVVLYGPEGIGKSTFAAQFPDPVFLDTEGGTKRLNVRRLPRPTSWAMLLDEVAEVRRGSIPCATLVLDTADWAETLCIQSICAKAKVDGLEGFGYGKGYVYVKEEFGRLLDQLEEIVTGGLNVVVLAHAAIAKFEQPDAVGNYDRWQMKTTKQVAPLLREWCDMLLFANYKTVVEKSGSSPNAKNKASGGRRVLYTTHHPCWDAKNRFGLAEELPLDYGAIAAVIPGAIPRAPAPAERPILVEDEPANPTTSHSNRPQTAPIQKNGTLAAGIASEPANCTETTSPKNSSAPDPAAVEARYRAGLEAALQAAGIPDNLRALMVANKVEEADIRKAVAQKGYFPEDMPIRDYPQDFVDGCLVGAWDAVYEMVKDYGDVPF</sequence>
<dbReference type="AlphaFoldDB" id="A0A921LNA0"/>
<name>A0A921LNA0_9FIRM</name>